<reference evidence="1 2" key="1">
    <citation type="submission" date="2018-12" db="EMBL/GenBank/DDBJ databases">
        <authorList>
            <consortium name="Pathogen Informatics"/>
        </authorList>
    </citation>
    <scope>NUCLEOTIDE SEQUENCE [LARGE SCALE GENOMIC DNA]</scope>
    <source>
        <strain evidence="1 2">NCTC8284</strain>
    </source>
</reference>
<dbReference type="EC" id="3.1.4.46" evidence="1"/>
<keyword evidence="1" id="KW-0378">Hydrolase</keyword>
<accession>A0A3S4VZ90</accession>
<proteinExistence type="predicted"/>
<dbReference type="AlphaFoldDB" id="A0A3S4VZ90"/>
<evidence type="ECO:0000313" key="2">
    <source>
        <dbReference type="Proteomes" id="UP000278733"/>
    </source>
</evidence>
<dbReference type="KEGG" id="rpne:NCTC8284_00044"/>
<gene>
    <name evidence="1" type="primary">glpQ_3</name>
    <name evidence="1" type="ORF">NCTC8284_00044</name>
</gene>
<evidence type="ECO:0000313" key="1">
    <source>
        <dbReference type="EMBL" id="VEH64922.1"/>
    </source>
</evidence>
<dbReference type="GO" id="GO:0008889">
    <property type="term" value="F:glycerophosphodiester phosphodiesterase activity"/>
    <property type="evidence" value="ECO:0007669"/>
    <property type="project" value="UniProtKB-EC"/>
</dbReference>
<sequence length="46" mass="5384">MNYDYDWMFKPGAMAEVAKYADGVGPGWYMLIDKENRKSIIFNIPH</sequence>
<organism evidence="1 2">
    <name type="scientific">Rodentibacter pneumotropicus</name>
    <dbReference type="NCBI Taxonomy" id="758"/>
    <lineage>
        <taxon>Bacteria</taxon>
        <taxon>Pseudomonadati</taxon>
        <taxon>Pseudomonadota</taxon>
        <taxon>Gammaproteobacteria</taxon>
        <taxon>Pasteurellales</taxon>
        <taxon>Pasteurellaceae</taxon>
        <taxon>Rodentibacter</taxon>
    </lineage>
</organism>
<protein>
    <submittedName>
        <fullName evidence="1">Glycerophosphoryl diester phosphodiesterase</fullName>
        <ecNumber evidence="1">3.1.4.46</ecNumber>
    </submittedName>
</protein>
<dbReference type="Proteomes" id="UP000278733">
    <property type="component" value="Chromosome"/>
</dbReference>
<dbReference type="EMBL" id="LR134405">
    <property type="protein sequence ID" value="VEH64922.1"/>
    <property type="molecule type" value="Genomic_DNA"/>
</dbReference>
<name>A0A3S4VZ90_9PAST</name>